<dbReference type="GO" id="GO:0032221">
    <property type="term" value="C:Rpd3S complex"/>
    <property type="evidence" value="ECO:0007669"/>
    <property type="project" value="UniProtKB-ARBA"/>
</dbReference>
<comment type="similarity">
    <text evidence="16">Belongs to the histone deacetylase family. HD Type 1 subfamily.</text>
</comment>
<feature type="compositionally biased region" description="Basic and acidic residues" evidence="18">
    <location>
        <begin position="2472"/>
        <end position="2481"/>
    </location>
</feature>
<accession>A0A4V4NF13</accession>
<dbReference type="InterPro" id="IPR001936">
    <property type="entry name" value="RasGAP_dom"/>
</dbReference>
<feature type="domain" description="Ras-GAP" evidence="20">
    <location>
        <begin position="1166"/>
        <end position="1337"/>
    </location>
</feature>
<dbReference type="SMART" id="SM00015">
    <property type="entry name" value="IQ"/>
    <property type="match status" value="5"/>
</dbReference>
<keyword evidence="6" id="KW-0378">Hydrolase</keyword>
<reference evidence="22 23" key="1">
    <citation type="journal article" date="2019" name="Front. Genet.">
        <title>Whole-Genome Sequencing of the Opportunistic Yeast Pathogen Candida inconspicua Uncovers Its Hybrid Origin.</title>
        <authorList>
            <person name="Mixao V."/>
            <person name="Hansen A.P."/>
            <person name="Saus E."/>
            <person name="Boekhout T."/>
            <person name="Lass-Florl C."/>
            <person name="Gabaldon T."/>
        </authorList>
    </citation>
    <scope>NUCLEOTIDE SEQUENCE [LARGE SCALE GENOMIC DNA]</scope>
    <source>
        <strain evidence="22 23">CBS 180</strain>
    </source>
</reference>
<feature type="region of interest" description="Disordered" evidence="18">
    <location>
        <begin position="376"/>
        <end position="401"/>
    </location>
</feature>
<dbReference type="InterPro" id="IPR003084">
    <property type="entry name" value="HDAC_I/II"/>
</dbReference>
<dbReference type="Pfam" id="PF00616">
    <property type="entry name" value="RasGAP"/>
    <property type="match status" value="1"/>
</dbReference>
<dbReference type="GO" id="GO:0005516">
    <property type="term" value="F:calmodulin binding"/>
    <property type="evidence" value="ECO:0007669"/>
    <property type="project" value="TreeGrafter"/>
</dbReference>
<dbReference type="Pfam" id="PF00612">
    <property type="entry name" value="IQ"/>
    <property type="match status" value="3"/>
</dbReference>
<evidence type="ECO:0000256" key="10">
    <source>
        <dbReference type="ARBA" id="ARBA00023136"/>
    </source>
</evidence>
<evidence type="ECO:0000256" key="3">
    <source>
        <dbReference type="ARBA" id="ARBA00012111"/>
    </source>
</evidence>
<dbReference type="SUPFAM" id="SSF143885">
    <property type="entry name" value="RGC domain-like"/>
    <property type="match status" value="1"/>
</dbReference>
<keyword evidence="5 19" id="KW-0812">Transmembrane</keyword>
<dbReference type="Pfam" id="PF01529">
    <property type="entry name" value="DHHC"/>
    <property type="match status" value="1"/>
</dbReference>
<feature type="compositionally biased region" description="Polar residues" evidence="18">
    <location>
        <begin position="789"/>
        <end position="803"/>
    </location>
</feature>
<dbReference type="GO" id="GO:0005096">
    <property type="term" value="F:GTPase activator activity"/>
    <property type="evidence" value="ECO:0007669"/>
    <property type="project" value="TreeGrafter"/>
</dbReference>
<dbReference type="InterPro" id="IPR000048">
    <property type="entry name" value="IQ_motif_EF-hand-BS"/>
</dbReference>
<dbReference type="InterPro" id="IPR000286">
    <property type="entry name" value="HDACs"/>
</dbReference>
<keyword evidence="13" id="KW-0539">Nucleus</keyword>
<keyword evidence="10 19" id="KW-0472">Membrane</keyword>
<keyword evidence="12" id="KW-0804">Transcription</keyword>
<evidence type="ECO:0000256" key="4">
    <source>
        <dbReference type="ARBA" id="ARBA00022491"/>
    </source>
</evidence>
<comment type="catalytic activity">
    <reaction evidence="15">
        <text>L-cysteinyl-[protein] + hexadecanoyl-CoA = S-hexadecanoyl-L-cysteinyl-[protein] + CoA</text>
        <dbReference type="Rhea" id="RHEA:36683"/>
        <dbReference type="Rhea" id="RHEA-COMP:10131"/>
        <dbReference type="Rhea" id="RHEA-COMP:11032"/>
        <dbReference type="ChEBI" id="CHEBI:29950"/>
        <dbReference type="ChEBI" id="CHEBI:57287"/>
        <dbReference type="ChEBI" id="CHEBI:57379"/>
        <dbReference type="ChEBI" id="CHEBI:74151"/>
        <dbReference type="EC" id="2.3.1.225"/>
    </reaction>
</comment>
<dbReference type="FunFam" id="3.40.800.20:FF:000001">
    <property type="entry name" value="Histone deacetylase"/>
    <property type="match status" value="1"/>
</dbReference>
<dbReference type="SUPFAM" id="SSF52768">
    <property type="entry name" value="Arginase/deacetylase"/>
    <property type="match status" value="1"/>
</dbReference>
<dbReference type="GO" id="GO:0110085">
    <property type="term" value="C:mitotic actomyosin contractile ring"/>
    <property type="evidence" value="ECO:0007669"/>
    <property type="project" value="TreeGrafter"/>
</dbReference>
<evidence type="ECO:0000256" key="8">
    <source>
        <dbReference type="ARBA" id="ARBA00022989"/>
    </source>
</evidence>
<keyword evidence="8 19" id="KW-1133">Transmembrane helix</keyword>
<evidence type="ECO:0000256" key="13">
    <source>
        <dbReference type="ARBA" id="ARBA00023242"/>
    </source>
</evidence>
<feature type="transmembrane region" description="Helical" evidence="19">
    <location>
        <begin position="1972"/>
        <end position="1989"/>
    </location>
</feature>
<feature type="region of interest" description="Disordered" evidence="18">
    <location>
        <begin position="728"/>
        <end position="806"/>
    </location>
</feature>
<evidence type="ECO:0000256" key="17">
    <source>
        <dbReference type="SAM" id="Coils"/>
    </source>
</evidence>
<evidence type="ECO:0000313" key="23">
    <source>
        <dbReference type="Proteomes" id="UP000307173"/>
    </source>
</evidence>
<dbReference type="InterPro" id="IPR001594">
    <property type="entry name" value="Palmitoyltrfase_DHHC"/>
</dbReference>
<evidence type="ECO:0000256" key="15">
    <source>
        <dbReference type="ARBA" id="ARBA00048048"/>
    </source>
</evidence>
<dbReference type="InterPro" id="IPR023696">
    <property type="entry name" value="Ureohydrolase_dom_sf"/>
</dbReference>
<evidence type="ECO:0000256" key="5">
    <source>
        <dbReference type="ARBA" id="ARBA00022692"/>
    </source>
</evidence>
<feature type="transmembrane region" description="Helical" evidence="19">
    <location>
        <begin position="1821"/>
        <end position="1839"/>
    </location>
</feature>
<dbReference type="InterPro" id="IPR036872">
    <property type="entry name" value="CH_dom_sf"/>
</dbReference>
<dbReference type="InterPro" id="IPR000593">
    <property type="entry name" value="RasGAP_C"/>
</dbReference>
<keyword evidence="9" id="KW-0805">Transcription regulation</keyword>
<dbReference type="SMART" id="SM00033">
    <property type="entry name" value="CH"/>
    <property type="match status" value="1"/>
</dbReference>
<evidence type="ECO:0000256" key="18">
    <source>
        <dbReference type="SAM" id="MobiDB-lite"/>
    </source>
</evidence>
<feature type="compositionally biased region" description="Basic and acidic residues" evidence="18">
    <location>
        <begin position="742"/>
        <end position="752"/>
    </location>
</feature>
<feature type="transmembrane region" description="Helical" evidence="19">
    <location>
        <begin position="1946"/>
        <end position="1965"/>
    </location>
</feature>
<dbReference type="GO" id="GO:0019706">
    <property type="term" value="F:protein-cysteine S-palmitoyltransferase activity"/>
    <property type="evidence" value="ECO:0007669"/>
    <property type="project" value="UniProtKB-EC"/>
</dbReference>
<feature type="region of interest" description="Disordered" evidence="18">
    <location>
        <begin position="47"/>
        <end position="71"/>
    </location>
</feature>
<keyword evidence="23" id="KW-1185">Reference proteome</keyword>
<dbReference type="InterPro" id="IPR023801">
    <property type="entry name" value="His_deacetylse_dom"/>
</dbReference>
<name>A0A4V4NF13_9ASCO</name>
<sequence length="2536" mass="291898">MVQPQQKITKAMMLLRKADEELDAPFTPTRPTQSNAPLNRVQQMIQQKEEESERSKVLSVNPYDRMPPKHVPVKKNIFIGSNITNNNTTHNDKLSKSEIERMGGITKSMSNSPSLKNIAKLRKIQMSISSNDLNIKKTRLITPNQSKTNNIKAKRIVTADSNSVNQWIDADNLNLTIAGFVCRMIEIKHWIETILKIDIGLDDSDIHEFPDYLTNGIILCKLAQHFDPSIKKIYLGTKVDGQIQYKMTNKRYNYIDNINEFLKFAHNIKLPNLFIFETNDLYMKKNVPKVIACLHALSHFMAMLNKAPLVTKLDNDKFGISAYFQSLNINVDNLNRIKHLVGSDLNGRKYIDGFDEAIRVNVGDNINRLTLIEIEEEQEENHGEKQEDNQEEKQEEEQNSRTMAAENINDLVQPNDSFTFLTIDEESDNNLTLSDMDDYLDNATVNIEKSIISLPESPLLKIPTAEDQYISRDARKLFNNNDYYTALLPTSDSITAIQEKYQFMMNEEELKILGNSSFLPLPTHYDQKLNESDAVKLQSLCRGYLARFDLFVTKSMLKGNLRNIIIFQSLCRGALFRRRSVSNRKSTTKNIPSDFVSFKKEDEYGSSVAMRTILKNKAAYPYLLAHKSAIVKLQAIVRGQDCRTNYKQLRRKFLMNMESVIKLQSLIRGKHIRSTIQQGKLNVKKLRVRKQPPLPSPPGSPIKTPILSPTKSLDPHYFDDDELFERFDVPENAPPEPGHVPRRSETKKHDAKYVPNLPVEPTTPSRSRNVSKIHHSPTKKDLKRIISPESPTSLKPTNLFSSLNKKKPQDSLEKYESIINNFNSIIRGNLVRSEYTRLRKHLMNSQNQIVVIQSTLRGIEKKLDYDLLVEDLEEFDDDIVPFQSVIRGYLLRKKLKDREEWFLRPDNYKKICKLQAIIKGIHHVSDYRALIEEKNPPFKAIKNFINVIGTLELENTTRKEMKIHQLKQEIKTEKSNIGIQLQRLADLKKKVDVLKKLGIDIKNIQNHLKKNVDSGNAVLRHLVDVDDLVEIEDEKRISVKKDSDQLSVFVGTFFCILQNKPEYWANVLDYFEVTGDLIEFSSGNIEDWILKSFNYADVNSLTKIEPTKEEGLLVKLIAETFKLFIMRIPEKDFKSYVKKRRDFKNVSVKNWELLVHAYLNLPQQRNFTKSILGDALFLITGDDEASFECEPETILSHLIEESDFIPLKYIDQYELGEIEALDIPIVKEMYIKNMQNLRASVFEILQTLKRNIDKIPLFIRVLLHDLYESLKEVYQLSPNYTFCLIGSVFIHCYVLPILNSPSNFSIDIEAISDDSSVISRIYRNLELTVICLNQVWTFKHFDPVHYPYLTSLDSFVDEVKEELMEFIVNLIDVPSVDVAYRKVNLESDNLRTLKIQKSDVFELVDILGSFMHENYNDEQDVLYFCAKEIMQLEKKMALPVDSYGFTEVILDDDENNEENTNLLIADLLLLEIKKYLIYIIQVQDGDNLIDMLVSEIQPADEMKFKEIIKSEKRILKKENIDTSQIDIYKMSFPQVKKHALELIFELERLNIISPQDGYQQLLNDLANDIKNKRKQQHDIDAERETIVEILTELKRRVSTYKRTYDDYEKLIKLTLNEKAKQNVENREGNSMTKESSSNIFQKLFSRSGRKMKKLKLKNSLALNDALYGSHTLSVSSLIDKNVISKAASNRASVTISCDKIGYFLLTVKGIDTSKNRFNTSVDELLDLVCKDEVNLDAFGGTVSFVCIGLLKLILNLFTLLIVLMAHDGVLTVTMAGFLQLINTFAKYFPRLSVTLLVSWSYWTIIFRILNFIPGFETTTKLILEVITTISATLVLWTYFKVLNEGPGSPLDIPLLVVHDYIEDDNGNAIGTYSPPEEFVRYSIQCKKDGGFRFCSKCRCWKPDRSHHCSACQKCVLKMDHHCPWFSDCIGFKNYRYFVQFLGWSNIYLFVVTAISGYTLWCFFVYDLWSIEYFSLHQLFVFGLGLVFLLRCWKNCTYVMGDRLVDWILPITKPGKLDLFTLGTPILTNKQTNSMLYEDKPFGEIKVNPQNKKRIAYFYDSDVGNYSYGSAHPMKPHRIRMAHSLIMNYGLYKSMEIYRAKPATRQEMTQFHTDEYVDFLARVTPDNLEMFNKEQLKFNVGDDCPVFDGLFEYCSISGGGSMEGAARLNRGKCDIAINYAGGLHHAKKSEASGFCYVNDIVLGIIELLRYHPRVLYIDIDVHHGDGVEEAFYTTDRVMTVSFHKYGEFFPGTGELRDIGVGKGKYHAVNVPLRDGIDDQTYKNLFEPVMKRVIDWYQPSAIVFQCGGDSLSGDRLGCFNLSMHGHANCVNYIKSFGLPLMIVGGGGYTMRNVSRTWTFETGLLNEKVLGPELPFNDYYEYYGPDYKLEVRPSNMHNANTPEYLNRIMTQIFANLENAKHAPSVQMNDVPRDMIDFEDDVEEDTKEAIDTKGGSQKRRDEMIIPENEFFDKDEDSMKIKDKSISEPVPITQEPKIDTEKVVDDVKMSDVGVEEKVKTEEPKVEESKPSGEGEMMDVDK</sequence>
<dbReference type="Proteomes" id="UP000307173">
    <property type="component" value="Unassembled WGS sequence"/>
</dbReference>
<dbReference type="Gene3D" id="3.40.800.20">
    <property type="entry name" value="Histone deacetylase domain"/>
    <property type="match status" value="1"/>
</dbReference>
<dbReference type="Gene3D" id="1.10.506.10">
    <property type="entry name" value="GTPase Activation - p120gap, domain 1"/>
    <property type="match status" value="1"/>
</dbReference>
<evidence type="ECO:0000256" key="2">
    <source>
        <dbReference type="ARBA" id="ARBA00004141"/>
    </source>
</evidence>
<dbReference type="Gene3D" id="1.10.418.10">
    <property type="entry name" value="Calponin-like domain"/>
    <property type="match status" value="1"/>
</dbReference>
<dbReference type="InterPro" id="IPR001715">
    <property type="entry name" value="CH_dom"/>
</dbReference>
<evidence type="ECO:0000256" key="19">
    <source>
        <dbReference type="SAM" id="Phobius"/>
    </source>
</evidence>
<feature type="domain" description="Calponin-homology (CH)" evidence="21">
    <location>
        <begin position="181"/>
        <end position="302"/>
    </location>
</feature>
<dbReference type="GO" id="GO:1903479">
    <property type="term" value="P:mitotic actomyosin contractile ring assembly actin filament organization"/>
    <property type="evidence" value="ECO:0007669"/>
    <property type="project" value="TreeGrafter"/>
</dbReference>
<feature type="coiled-coil region" evidence="17">
    <location>
        <begin position="1555"/>
        <end position="1610"/>
    </location>
</feature>
<dbReference type="PROSITE" id="PS50018">
    <property type="entry name" value="RAS_GTPASE_ACTIV_2"/>
    <property type="match status" value="1"/>
</dbReference>
<keyword evidence="17" id="KW-0175">Coiled coil</keyword>
<dbReference type="InterPro" id="IPR008936">
    <property type="entry name" value="Rho_GTPase_activation_prot"/>
</dbReference>
<comment type="subcellular location">
    <subcellularLocation>
        <location evidence="2">Membrane</location>
        <topology evidence="2">Multi-pass membrane protein</topology>
    </subcellularLocation>
    <subcellularLocation>
        <location evidence="1">Nucleus</location>
    </subcellularLocation>
</comment>
<evidence type="ECO:0000256" key="11">
    <source>
        <dbReference type="ARBA" id="ARBA00023139"/>
    </source>
</evidence>
<keyword evidence="7" id="KW-0156">Chromatin regulator</keyword>
<dbReference type="GO" id="GO:0010468">
    <property type="term" value="P:regulation of gene expression"/>
    <property type="evidence" value="ECO:0007669"/>
    <property type="project" value="UniProtKB-ARBA"/>
</dbReference>
<dbReference type="Gene3D" id="1.20.5.190">
    <property type="match status" value="1"/>
</dbReference>
<dbReference type="InterPro" id="IPR037138">
    <property type="entry name" value="His_deacetylse_dom_sf"/>
</dbReference>
<protein>
    <recommendedName>
        <fullName evidence="3">histone deacetylase</fullName>
        <ecNumber evidence="3">3.5.1.98</ecNumber>
    </recommendedName>
</protein>
<feature type="transmembrane region" description="Helical" evidence="19">
    <location>
        <begin position="1737"/>
        <end position="1754"/>
    </location>
</feature>
<dbReference type="PRINTS" id="PR01270">
    <property type="entry name" value="HDASUPER"/>
</dbReference>
<evidence type="ECO:0000256" key="7">
    <source>
        <dbReference type="ARBA" id="ARBA00022853"/>
    </source>
</evidence>
<dbReference type="EMBL" id="SELW01000681">
    <property type="protein sequence ID" value="TID13164.1"/>
    <property type="molecule type" value="Genomic_DNA"/>
</dbReference>
<evidence type="ECO:0000313" key="22">
    <source>
        <dbReference type="EMBL" id="TID13164.1"/>
    </source>
</evidence>
<evidence type="ECO:0000256" key="1">
    <source>
        <dbReference type="ARBA" id="ARBA00004123"/>
    </source>
</evidence>
<dbReference type="GO" id="GO:0051015">
    <property type="term" value="F:actin filament binding"/>
    <property type="evidence" value="ECO:0007669"/>
    <property type="project" value="TreeGrafter"/>
</dbReference>
<evidence type="ECO:0000256" key="14">
    <source>
        <dbReference type="ARBA" id="ARBA00023288"/>
    </source>
</evidence>
<dbReference type="GO" id="GO:0141221">
    <property type="term" value="F:histone deacetylase activity, hydrolytic mechanism"/>
    <property type="evidence" value="ECO:0007669"/>
    <property type="project" value="UniProtKB-EC"/>
</dbReference>
<evidence type="ECO:0000259" key="21">
    <source>
        <dbReference type="PROSITE" id="PS50021"/>
    </source>
</evidence>
<evidence type="ECO:0000259" key="20">
    <source>
        <dbReference type="PROSITE" id="PS50018"/>
    </source>
</evidence>
<keyword evidence="4" id="KW-0678">Repressor</keyword>
<dbReference type="PROSITE" id="PS50216">
    <property type="entry name" value="DHHC"/>
    <property type="match status" value="1"/>
</dbReference>
<evidence type="ECO:0000256" key="9">
    <source>
        <dbReference type="ARBA" id="ARBA00023015"/>
    </source>
</evidence>
<feature type="region of interest" description="Disordered" evidence="18">
    <location>
        <begin position="686"/>
        <end position="711"/>
    </location>
</feature>
<dbReference type="OrthoDB" id="1918432at2759"/>
<proteinExistence type="inferred from homology"/>
<feature type="region of interest" description="Disordered" evidence="18">
    <location>
        <begin position="2470"/>
        <end position="2491"/>
    </location>
</feature>
<feature type="transmembrane region" description="Helical" evidence="19">
    <location>
        <begin position="1787"/>
        <end position="1809"/>
    </location>
</feature>
<dbReference type="GO" id="GO:0033698">
    <property type="term" value="C:Rpd3L complex"/>
    <property type="evidence" value="ECO:0007669"/>
    <property type="project" value="UniProtKB-ARBA"/>
</dbReference>
<dbReference type="CDD" id="cd10004">
    <property type="entry name" value="RPD3-like"/>
    <property type="match status" value="1"/>
</dbReference>
<organism evidence="22 23">
    <name type="scientific">Pichia inconspicua</name>
    <dbReference type="NCBI Taxonomy" id="52247"/>
    <lineage>
        <taxon>Eukaryota</taxon>
        <taxon>Fungi</taxon>
        <taxon>Dikarya</taxon>
        <taxon>Ascomycota</taxon>
        <taxon>Saccharomycotina</taxon>
        <taxon>Pichiomycetes</taxon>
        <taxon>Pichiales</taxon>
        <taxon>Pichiaceae</taxon>
        <taxon>Pichia</taxon>
    </lineage>
</organism>
<dbReference type="PRINTS" id="PR01271">
    <property type="entry name" value="HISDACETLASE"/>
</dbReference>
<dbReference type="Pfam" id="PF03836">
    <property type="entry name" value="RasGAP_C"/>
    <property type="match status" value="1"/>
</dbReference>
<dbReference type="GO" id="GO:0016020">
    <property type="term" value="C:membrane"/>
    <property type="evidence" value="ECO:0007669"/>
    <property type="project" value="UniProtKB-SubCell"/>
</dbReference>
<evidence type="ECO:0000256" key="6">
    <source>
        <dbReference type="ARBA" id="ARBA00022801"/>
    </source>
</evidence>
<keyword evidence="14" id="KW-0449">Lipoprotein</keyword>
<dbReference type="PANTHER" id="PTHR14149:SF14">
    <property type="entry name" value="CALPONIN-HOMOLOGY (CH) DOMAIN-CONTAINING PROTEIN"/>
    <property type="match status" value="1"/>
</dbReference>
<dbReference type="SUPFAM" id="SSF47576">
    <property type="entry name" value="Calponin-homology domain, CH-domain"/>
    <property type="match status" value="1"/>
</dbReference>
<dbReference type="Pfam" id="PF00850">
    <property type="entry name" value="Hist_deacetyl"/>
    <property type="match status" value="1"/>
</dbReference>
<dbReference type="SUPFAM" id="SSF48350">
    <property type="entry name" value="GTPase activation domain, GAP"/>
    <property type="match status" value="1"/>
</dbReference>
<dbReference type="PROSITE" id="PS50096">
    <property type="entry name" value="IQ"/>
    <property type="match status" value="4"/>
</dbReference>
<feature type="region of interest" description="Disordered" evidence="18">
    <location>
        <begin position="2508"/>
        <end position="2536"/>
    </location>
</feature>
<gene>
    <name evidence="22" type="ORF">CANINC_005020</name>
</gene>
<dbReference type="Pfam" id="PF00307">
    <property type="entry name" value="CH"/>
    <property type="match status" value="1"/>
</dbReference>
<feature type="compositionally biased region" description="Basic and acidic residues" evidence="18">
    <location>
        <begin position="380"/>
        <end position="399"/>
    </location>
</feature>
<feature type="compositionally biased region" description="Basic and acidic residues" evidence="18">
    <location>
        <begin position="47"/>
        <end position="56"/>
    </location>
</feature>
<dbReference type="STRING" id="52247.A0A4V4NF13"/>
<keyword evidence="11" id="KW-0564">Palmitate</keyword>
<dbReference type="PANTHER" id="PTHR14149">
    <property type="entry name" value="RAS GTPASE-ACTIVATING PROTEIN WITH IQ MOTIF"/>
    <property type="match status" value="1"/>
</dbReference>
<evidence type="ECO:0000256" key="16">
    <source>
        <dbReference type="ARBA" id="ARBA00061569"/>
    </source>
</evidence>
<dbReference type="EC" id="3.5.1.98" evidence="3"/>
<comment type="caution">
    <text evidence="22">The sequence shown here is derived from an EMBL/GenBank/DDBJ whole genome shotgun (WGS) entry which is preliminary data.</text>
</comment>
<dbReference type="PROSITE" id="PS50021">
    <property type="entry name" value="CH"/>
    <property type="match status" value="1"/>
</dbReference>
<evidence type="ECO:0000256" key="12">
    <source>
        <dbReference type="ARBA" id="ARBA00023163"/>
    </source>
</evidence>